<dbReference type="InterPro" id="IPR038731">
    <property type="entry name" value="RgtA/B/C-like"/>
</dbReference>
<feature type="transmembrane region" description="Helical" evidence="1">
    <location>
        <begin position="156"/>
        <end position="185"/>
    </location>
</feature>
<feature type="transmembrane region" description="Helical" evidence="1">
    <location>
        <begin position="227"/>
        <end position="245"/>
    </location>
</feature>
<dbReference type="Pfam" id="PF13231">
    <property type="entry name" value="PMT_2"/>
    <property type="match status" value="1"/>
</dbReference>
<evidence type="ECO:0000256" key="1">
    <source>
        <dbReference type="SAM" id="Phobius"/>
    </source>
</evidence>
<feature type="transmembrane region" description="Helical" evidence="1">
    <location>
        <begin position="191"/>
        <end position="215"/>
    </location>
</feature>
<gene>
    <name evidence="3" type="ORF">COT03_02320</name>
</gene>
<evidence type="ECO:0000259" key="2">
    <source>
        <dbReference type="Pfam" id="PF13231"/>
    </source>
</evidence>
<feature type="transmembrane region" description="Helical" evidence="1">
    <location>
        <begin position="329"/>
        <end position="345"/>
    </location>
</feature>
<feature type="transmembrane region" description="Helical" evidence="1">
    <location>
        <begin position="297"/>
        <end position="317"/>
    </location>
</feature>
<sequence>MWFLSILLSISYFLSRLPFLRAYPVYYDSFEYARVAETINFSNFTQTITSSHQPIHTFYFLTILIFKQIFFFLSAEKVLVLISLVFGYLTVVFFFLFVKEYLDDKKAFFASLLLLLFPYFFIANTNILYESELLFFQIISLYFFFTGLKKENIRRVLLAGIFWSISISIFTGSLIIFPVFAALYLKIKKKLSFLSLALILIPALLTPLFLDILIFKSPAIIASKYQLHFSDLVSTGGGLFVFGYRILRNIVLESSTILSPAGIIVLAIIIVIYSLTTHYSLLTTLLWFLPPLFLMQFWHAGLFGRLAIFLVFPASLLLTESLTKNWQKIFLLFTFLVFLVPLLIAQTKNPPIYRFYDLIKNVPNVAILTSDSNRFLYQKYELPIFVFSPGNDLPEAEKFINENLKQGKTVLIDSAG</sequence>
<name>A0A2M6YR21_9BACT</name>
<protein>
    <recommendedName>
        <fullName evidence="2">Glycosyltransferase RgtA/B/C/D-like domain-containing protein</fullName>
    </recommendedName>
</protein>
<dbReference type="AlphaFoldDB" id="A0A2M6YR21"/>
<evidence type="ECO:0000313" key="3">
    <source>
        <dbReference type="EMBL" id="PIU34376.1"/>
    </source>
</evidence>
<feature type="transmembrane region" description="Helical" evidence="1">
    <location>
        <begin position="257"/>
        <end position="276"/>
    </location>
</feature>
<organism evidence="3 4">
    <name type="scientific">Candidatus Shapirobacteria bacterium CG07_land_8_20_14_0_80_39_18</name>
    <dbReference type="NCBI Taxonomy" id="1974882"/>
    <lineage>
        <taxon>Bacteria</taxon>
        <taxon>Candidatus Shapironibacteriota</taxon>
    </lineage>
</organism>
<keyword evidence="1" id="KW-1133">Transmembrane helix</keyword>
<feature type="transmembrane region" description="Helical" evidence="1">
    <location>
        <begin position="133"/>
        <end position="149"/>
    </location>
</feature>
<keyword evidence="1" id="KW-0812">Transmembrane</keyword>
<feature type="domain" description="Glycosyltransferase RgtA/B/C/D-like" evidence="2">
    <location>
        <begin position="57"/>
        <end position="202"/>
    </location>
</feature>
<feature type="transmembrane region" description="Helical" evidence="1">
    <location>
        <begin position="78"/>
        <end position="98"/>
    </location>
</feature>
<keyword evidence="1" id="KW-0472">Membrane</keyword>
<feature type="non-terminal residue" evidence="3">
    <location>
        <position position="416"/>
    </location>
</feature>
<reference evidence="4" key="1">
    <citation type="submission" date="2017-09" db="EMBL/GenBank/DDBJ databases">
        <title>Depth-based differentiation of microbial function through sediment-hosted aquifers and enrichment of novel symbionts in the deep terrestrial subsurface.</title>
        <authorList>
            <person name="Probst A.J."/>
            <person name="Ladd B."/>
            <person name="Jarett J.K."/>
            <person name="Geller-Mcgrath D.E."/>
            <person name="Sieber C.M.K."/>
            <person name="Emerson J.B."/>
            <person name="Anantharaman K."/>
            <person name="Thomas B.C."/>
            <person name="Malmstrom R."/>
            <person name="Stieglmeier M."/>
            <person name="Klingl A."/>
            <person name="Woyke T."/>
            <person name="Ryan C.M."/>
            <person name="Banfield J.F."/>
        </authorList>
    </citation>
    <scope>NUCLEOTIDE SEQUENCE [LARGE SCALE GENOMIC DNA]</scope>
</reference>
<dbReference type="EMBL" id="PEWZ01000112">
    <property type="protein sequence ID" value="PIU34376.1"/>
    <property type="molecule type" value="Genomic_DNA"/>
</dbReference>
<proteinExistence type="predicted"/>
<comment type="caution">
    <text evidence="3">The sequence shown here is derived from an EMBL/GenBank/DDBJ whole genome shotgun (WGS) entry which is preliminary data.</text>
</comment>
<accession>A0A2M6YR21</accession>
<dbReference type="Proteomes" id="UP000229502">
    <property type="component" value="Unassembled WGS sequence"/>
</dbReference>
<feature type="transmembrane region" description="Helical" evidence="1">
    <location>
        <begin position="107"/>
        <end position="127"/>
    </location>
</feature>
<evidence type="ECO:0000313" key="4">
    <source>
        <dbReference type="Proteomes" id="UP000229502"/>
    </source>
</evidence>